<dbReference type="PANTHER" id="PTHR12121">
    <property type="entry name" value="CARBON CATABOLITE REPRESSOR PROTEIN 4"/>
    <property type="match status" value="1"/>
</dbReference>
<dbReference type="SUPFAM" id="SSF56219">
    <property type="entry name" value="DNase I-like"/>
    <property type="match status" value="1"/>
</dbReference>
<proteinExistence type="predicted"/>
<name>A0AAV7K7M4_9METZ</name>
<keyword evidence="3" id="KW-1185">Reference proteome</keyword>
<reference evidence="2 3" key="1">
    <citation type="journal article" date="2023" name="BMC Biol.">
        <title>The compact genome of the sponge Oopsacas minuta (Hexactinellida) is lacking key metazoan core genes.</title>
        <authorList>
            <person name="Santini S."/>
            <person name="Schenkelaars Q."/>
            <person name="Jourda C."/>
            <person name="Duchesne M."/>
            <person name="Belahbib H."/>
            <person name="Rocher C."/>
            <person name="Selva M."/>
            <person name="Riesgo A."/>
            <person name="Vervoort M."/>
            <person name="Leys S.P."/>
            <person name="Kodjabachian L."/>
            <person name="Le Bivic A."/>
            <person name="Borchiellini C."/>
            <person name="Claverie J.M."/>
            <person name="Renard E."/>
        </authorList>
    </citation>
    <scope>NUCLEOTIDE SEQUENCE [LARGE SCALE GENOMIC DNA]</scope>
    <source>
        <strain evidence="2">SPO-2</strain>
    </source>
</reference>
<dbReference type="Gene3D" id="3.60.10.10">
    <property type="entry name" value="Endonuclease/exonuclease/phosphatase"/>
    <property type="match status" value="1"/>
</dbReference>
<dbReference type="Proteomes" id="UP001165289">
    <property type="component" value="Unassembled WGS sequence"/>
</dbReference>
<sequence>MAMKDLLAHIERRIPPDKPEKKIVHPSKDEIFKLPCYPLRDNILSPNIPEDSKAQFSVMSYNILADCYAYNAGYWYCDSLDTVVRHESLMKELSILGYATVLCFQEVTHKYFSYLLQPALTSLGYEGIYQQKDKRHKSSPKSEDGLAIFYNKHKCTLISTQPIILNQLMIEAWKGVVGNVRMEDSCYRDTVGLLTAFSIDGQVVSIGNVHLHFDWMRPDIQSLQGCMCLGKLVEFANFHDSSGYVYCGDFNSQTFTELYTLLTCGYISADSKQAFLHPSLSVSVKKTEFTKSKPHMIPYFQIFEKCYTIPQTVKSAYLTIQGSEPLYTNYTGDFHGCLDYIFYSEGLIPMSILALPDEKDMRSEVALPNSVMSSDHLSLKAEFNIVTTNKDNKI</sequence>
<gene>
    <name evidence="2" type="ORF">LOD99_1290</name>
</gene>
<dbReference type="PANTHER" id="PTHR12121:SF34">
    <property type="entry name" value="PROTEIN ANGEL"/>
    <property type="match status" value="1"/>
</dbReference>
<dbReference type="InterPro" id="IPR050410">
    <property type="entry name" value="CCR4/nocturin_mRNA_transcr"/>
</dbReference>
<protein>
    <recommendedName>
        <fullName evidence="1">Endonuclease/exonuclease/phosphatase domain-containing protein</fullName>
    </recommendedName>
</protein>
<dbReference type="EMBL" id="JAKMXF010000144">
    <property type="protein sequence ID" value="KAI6656494.1"/>
    <property type="molecule type" value="Genomic_DNA"/>
</dbReference>
<dbReference type="InterPro" id="IPR005135">
    <property type="entry name" value="Endo/exonuclease/phosphatase"/>
</dbReference>
<evidence type="ECO:0000313" key="2">
    <source>
        <dbReference type="EMBL" id="KAI6656494.1"/>
    </source>
</evidence>
<evidence type="ECO:0000313" key="3">
    <source>
        <dbReference type="Proteomes" id="UP001165289"/>
    </source>
</evidence>
<dbReference type="InterPro" id="IPR036691">
    <property type="entry name" value="Endo/exonu/phosph_ase_sf"/>
</dbReference>
<dbReference type="AlphaFoldDB" id="A0AAV7K7M4"/>
<dbReference type="Pfam" id="PF03372">
    <property type="entry name" value="Exo_endo_phos"/>
    <property type="match status" value="1"/>
</dbReference>
<dbReference type="GO" id="GO:0000175">
    <property type="term" value="F:3'-5'-RNA exonuclease activity"/>
    <property type="evidence" value="ECO:0007669"/>
    <property type="project" value="TreeGrafter"/>
</dbReference>
<organism evidence="2 3">
    <name type="scientific">Oopsacas minuta</name>
    <dbReference type="NCBI Taxonomy" id="111878"/>
    <lineage>
        <taxon>Eukaryota</taxon>
        <taxon>Metazoa</taxon>
        <taxon>Porifera</taxon>
        <taxon>Hexactinellida</taxon>
        <taxon>Hexasterophora</taxon>
        <taxon>Lyssacinosida</taxon>
        <taxon>Leucopsacidae</taxon>
        <taxon>Oopsacas</taxon>
    </lineage>
</organism>
<accession>A0AAV7K7M4</accession>
<comment type="caution">
    <text evidence="2">The sequence shown here is derived from an EMBL/GenBank/DDBJ whole genome shotgun (WGS) entry which is preliminary data.</text>
</comment>
<feature type="domain" description="Endonuclease/exonuclease/phosphatase" evidence="1">
    <location>
        <begin position="59"/>
        <end position="376"/>
    </location>
</feature>
<evidence type="ECO:0000259" key="1">
    <source>
        <dbReference type="Pfam" id="PF03372"/>
    </source>
</evidence>